<organism evidence="1 2">
    <name type="scientific">Simiduia agarivorans (strain DSM 21679 / JCM 13881 / BCRC 17597 / SA1)</name>
    <dbReference type="NCBI Taxonomy" id="1117647"/>
    <lineage>
        <taxon>Bacteria</taxon>
        <taxon>Pseudomonadati</taxon>
        <taxon>Pseudomonadota</taxon>
        <taxon>Gammaproteobacteria</taxon>
        <taxon>Cellvibrionales</taxon>
        <taxon>Cellvibrionaceae</taxon>
        <taxon>Simiduia</taxon>
    </lineage>
</organism>
<dbReference type="Proteomes" id="UP000000466">
    <property type="component" value="Chromosome"/>
</dbReference>
<dbReference type="STRING" id="1117647.M5M_08327"/>
<dbReference type="HOGENOM" id="CLU_2636100_0_0_6"/>
<keyword evidence="2" id="KW-1185">Reference proteome</keyword>
<dbReference type="KEGG" id="saga:M5M_08327"/>
<protein>
    <submittedName>
        <fullName evidence="1">Uncharacterized protein</fullName>
    </submittedName>
</protein>
<reference evidence="1 2" key="1">
    <citation type="journal article" date="2013" name="Genome Announc.">
        <title>Complete genome sequence of Simiduia agarivorans SA1(T), a marine bacterium able to degrade a variety of polysaccharides.</title>
        <authorList>
            <person name="Lin S.Y."/>
            <person name="Shieh W.Y."/>
            <person name="Chen J.S."/>
            <person name="Tang S.L."/>
        </authorList>
    </citation>
    <scope>NUCLEOTIDE SEQUENCE [LARGE SCALE GENOMIC DNA]</scope>
    <source>
        <strain evidence="2">DSM 21679 / JCM 13881 / BCRC 17597 / SA1</strain>
    </source>
</reference>
<name>R9S4Z7_SIMAS</name>
<sequence length="77" mass="9248">MLCQRPKREFNPTNNEDQNVRFPGFFGLFREPFCRSEIGRFFLKKAPAKPTDPSTEEKNIFFSNKLVFFQLFSRFFL</sequence>
<accession>R9S4Z7</accession>
<evidence type="ECO:0000313" key="1">
    <source>
        <dbReference type="EMBL" id="AGN11310.1"/>
    </source>
</evidence>
<evidence type="ECO:0000313" key="2">
    <source>
        <dbReference type="Proteomes" id="UP000000466"/>
    </source>
</evidence>
<dbReference type="EMBL" id="CP003746">
    <property type="protein sequence ID" value="AGN11310.1"/>
    <property type="molecule type" value="Genomic_DNA"/>
</dbReference>
<gene>
    <name evidence="1" type="ordered locus">M5M_08327</name>
</gene>
<dbReference type="AlphaFoldDB" id="R9S4Z7"/>
<proteinExistence type="predicted"/>